<evidence type="ECO:0000256" key="1">
    <source>
        <dbReference type="SAM" id="MobiDB-lite"/>
    </source>
</evidence>
<dbReference type="EMBL" id="AAYA01000011">
    <property type="protein sequence ID" value="EBA07119.1"/>
    <property type="molecule type" value="Genomic_DNA"/>
</dbReference>
<dbReference type="RefSeq" id="WP_005861293.1">
    <property type="nucleotide sequence ID" value="NZ_CP155729.1"/>
</dbReference>
<dbReference type="AlphaFoldDB" id="A3K6Z2"/>
<proteinExistence type="predicted"/>
<dbReference type="Proteomes" id="UP000005713">
    <property type="component" value="Unassembled WGS sequence"/>
</dbReference>
<reference evidence="2 3" key="1">
    <citation type="submission" date="2006-06" db="EMBL/GenBank/DDBJ databases">
        <authorList>
            <person name="Moran M.A."/>
            <person name="Ferriera S."/>
            <person name="Johnson J."/>
            <person name="Kravitz S."/>
            <person name="Beeson K."/>
            <person name="Sutton G."/>
            <person name="Rogers Y.-H."/>
            <person name="Friedman R."/>
            <person name="Frazier M."/>
            <person name="Venter J.C."/>
        </authorList>
    </citation>
    <scope>NUCLEOTIDE SEQUENCE [LARGE SCALE GENOMIC DNA]</scope>
    <source>
        <strain evidence="2 3">E-37</strain>
    </source>
</reference>
<comment type="caution">
    <text evidence="2">The sequence shown here is derived from an EMBL/GenBank/DDBJ whole genome shotgun (WGS) entry which is preliminary data.</text>
</comment>
<evidence type="ECO:0000313" key="2">
    <source>
        <dbReference type="EMBL" id="EBA07119.1"/>
    </source>
</evidence>
<gene>
    <name evidence="2" type="ORF">SSE37_13016</name>
</gene>
<accession>A3K6Z2</accession>
<name>A3K6Z2_SAGS3</name>
<evidence type="ECO:0000313" key="3">
    <source>
        <dbReference type="Proteomes" id="UP000005713"/>
    </source>
</evidence>
<organism evidence="2 3">
    <name type="scientific">Sagittula stellata (strain ATCC 700073 / DSM 11524 / E-37)</name>
    <dbReference type="NCBI Taxonomy" id="388399"/>
    <lineage>
        <taxon>Bacteria</taxon>
        <taxon>Pseudomonadati</taxon>
        <taxon>Pseudomonadota</taxon>
        <taxon>Alphaproteobacteria</taxon>
        <taxon>Rhodobacterales</taxon>
        <taxon>Roseobacteraceae</taxon>
        <taxon>Sagittula</taxon>
    </lineage>
</organism>
<protein>
    <submittedName>
        <fullName evidence="2">Uncharacterized protein</fullName>
    </submittedName>
</protein>
<sequence>MTRTMSLTRGLLAPLLIVVLAMTGLAAGMARGQATPVGSMEICRGLTVVEVAVDAEGRAIGHVHLCDDGMMALFASVGLAVAQGGMSFIWQAVESDPQATALADAERPSATARGPPLFL</sequence>
<feature type="region of interest" description="Disordered" evidence="1">
    <location>
        <begin position="100"/>
        <end position="119"/>
    </location>
</feature>
<keyword evidence="3" id="KW-1185">Reference proteome</keyword>